<sequence length="144" mass="15827">MANNQDIKFLEETISNFLNDNPKTGFITFQVTTAQGNLPVENARITISIPLGDDYHIAKVLYSDESGKTEPFPLPAPESSLSNAPNSKRPYSEYNVSATAPGYTTVELFNVPIFDGINSIQPVNLLPAINGMNEVVYEEENESL</sequence>
<accession>A0A9D9DV31</accession>
<reference evidence="2" key="2">
    <citation type="journal article" date="2021" name="PeerJ">
        <title>Extensive microbial diversity within the chicken gut microbiome revealed by metagenomics and culture.</title>
        <authorList>
            <person name="Gilroy R."/>
            <person name="Ravi A."/>
            <person name="Getino M."/>
            <person name="Pursley I."/>
            <person name="Horton D.L."/>
            <person name="Alikhan N.F."/>
            <person name="Baker D."/>
            <person name="Gharbi K."/>
            <person name="Hall N."/>
            <person name="Watson M."/>
            <person name="Adriaenssens E.M."/>
            <person name="Foster-Nyarko E."/>
            <person name="Jarju S."/>
            <person name="Secka A."/>
            <person name="Antonio M."/>
            <person name="Oren A."/>
            <person name="Chaudhuri R.R."/>
            <person name="La Ragione R."/>
            <person name="Hildebrand F."/>
            <person name="Pallen M.J."/>
        </authorList>
    </citation>
    <scope>NUCLEOTIDE SEQUENCE</scope>
    <source>
        <strain evidence="2">F6-4510</strain>
    </source>
</reference>
<feature type="region of interest" description="Disordered" evidence="1">
    <location>
        <begin position="68"/>
        <end position="88"/>
    </location>
</feature>
<protein>
    <submittedName>
        <fullName evidence="2">Uncharacterized protein</fullName>
    </submittedName>
</protein>
<gene>
    <name evidence="2" type="ORF">IAC55_05060</name>
</gene>
<dbReference type="AlphaFoldDB" id="A0A9D9DV31"/>
<comment type="caution">
    <text evidence="2">The sequence shown here is derived from an EMBL/GenBank/DDBJ whole genome shotgun (WGS) entry which is preliminary data.</text>
</comment>
<dbReference type="Proteomes" id="UP000823611">
    <property type="component" value="Unassembled WGS sequence"/>
</dbReference>
<proteinExistence type="predicted"/>
<evidence type="ECO:0000256" key="1">
    <source>
        <dbReference type="SAM" id="MobiDB-lite"/>
    </source>
</evidence>
<name>A0A9D9DV31_9FIRM</name>
<reference evidence="2" key="1">
    <citation type="submission" date="2020-10" db="EMBL/GenBank/DDBJ databases">
        <authorList>
            <person name="Gilroy R."/>
        </authorList>
    </citation>
    <scope>NUCLEOTIDE SEQUENCE</scope>
    <source>
        <strain evidence="2">F6-4510</strain>
    </source>
</reference>
<organism evidence="2 3">
    <name type="scientific">Candidatus Fimicola merdigallinarum</name>
    <dbReference type="NCBI Taxonomy" id="2840819"/>
    <lineage>
        <taxon>Bacteria</taxon>
        <taxon>Bacillati</taxon>
        <taxon>Bacillota</taxon>
        <taxon>Clostridia</taxon>
        <taxon>Lachnospirales</taxon>
        <taxon>Lachnospiraceae</taxon>
        <taxon>Lachnospiraceae incertae sedis</taxon>
        <taxon>Candidatus Fimicola</taxon>
    </lineage>
</organism>
<evidence type="ECO:0000313" key="3">
    <source>
        <dbReference type="Proteomes" id="UP000823611"/>
    </source>
</evidence>
<evidence type="ECO:0000313" key="2">
    <source>
        <dbReference type="EMBL" id="MBO8434672.1"/>
    </source>
</evidence>
<dbReference type="EMBL" id="JADIMX010000095">
    <property type="protein sequence ID" value="MBO8434672.1"/>
    <property type="molecule type" value="Genomic_DNA"/>
</dbReference>